<dbReference type="InterPro" id="IPR058650">
    <property type="entry name" value="Msy1/2-like"/>
</dbReference>
<feature type="region of interest" description="Disordered" evidence="12">
    <location>
        <begin position="827"/>
        <end position="979"/>
    </location>
</feature>
<dbReference type="AlphaFoldDB" id="A0A6A7AX73"/>
<keyword evidence="3" id="KW-0813">Transport</keyword>
<comment type="catalytic activity">
    <reaction evidence="11">
        <text>Ca(2+)(in) = Ca(2+)(out)</text>
        <dbReference type="Rhea" id="RHEA:29671"/>
        <dbReference type="ChEBI" id="CHEBI:29108"/>
    </reaction>
</comment>
<feature type="transmembrane region" description="Helical" evidence="13">
    <location>
        <begin position="300"/>
        <end position="323"/>
    </location>
</feature>
<dbReference type="InterPro" id="IPR011992">
    <property type="entry name" value="EF-hand-dom_pair"/>
</dbReference>
<keyword evidence="3" id="KW-0406">Ion transport</keyword>
<evidence type="ECO:0000256" key="2">
    <source>
        <dbReference type="ARBA" id="ARBA00008017"/>
    </source>
</evidence>
<dbReference type="InterPro" id="IPR006685">
    <property type="entry name" value="MscS_channel_2nd"/>
</dbReference>
<feature type="region of interest" description="Disordered" evidence="12">
    <location>
        <begin position="779"/>
        <end position="815"/>
    </location>
</feature>
<keyword evidence="7" id="KW-1278">Translocase</keyword>
<dbReference type="Gene3D" id="1.10.238.10">
    <property type="entry name" value="EF-hand"/>
    <property type="match status" value="1"/>
</dbReference>
<feature type="transmembrane region" description="Helical" evidence="13">
    <location>
        <begin position="514"/>
        <end position="535"/>
    </location>
</feature>
<dbReference type="GO" id="GO:0016020">
    <property type="term" value="C:membrane"/>
    <property type="evidence" value="ECO:0007669"/>
    <property type="project" value="UniProtKB-SubCell"/>
</dbReference>
<organism evidence="15 16">
    <name type="scientific">Plenodomus tracheiphilus IPT5</name>
    <dbReference type="NCBI Taxonomy" id="1408161"/>
    <lineage>
        <taxon>Eukaryota</taxon>
        <taxon>Fungi</taxon>
        <taxon>Dikarya</taxon>
        <taxon>Ascomycota</taxon>
        <taxon>Pezizomycotina</taxon>
        <taxon>Dothideomycetes</taxon>
        <taxon>Pleosporomycetidae</taxon>
        <taxon>Pleosporales</taxon>
        <taxon>Pleosporineae</taxon>
        <taxon>Leptosphaeriaceae</taxon>
        <taxon>Plenodomus</taxon>
    </lineage>
</organism>
<comment type="similarity">
    <text evidence="2">Belongs to the MscS (TC 1.A.23) family.</text>
</comment>
<dbReference type="GO" id="GO:0005509">
    <property type="term" value="F:calcium ion binding"/>
    <property type="evidence" value="ECO:0007669"/>
    <property type="project" value="InterPro"/>
</dbReference>
<evidence type="ECO:0000256" key="4">
    <source>
        <dbReference type="ARBA" id="ARBA00022673"/>
    </source>
</evidence>
<evidence type="ECO:0000256" key="8">
    <source>
        <dbReference type="ARBA" id="ARBA00022989"/>
    </source>
</evidence>
<dbReference type="InterPro" id="IPR010920">
    <property type="entry name" value="LSM_dom_sf"/>
</dbReference>
<name>A0A6A7AX73_9PLEO</name>
<dbReference type="InterPro" id="IPR018247">
    <property type="entry name" value="EF_Hand_1_Ca_BS"/>
</dbReference>
<dbReference type="PROSITE" id="PS50222">
    <property type="entry name" value="EF_HAND_2"/>
    <property type="match status" value="1"/>
</dbReference>
<dbReference type="Pfam" id="PF00924">
    <property type="entry name" value="MS_channel_2nd"/>
    <property type="match status" value="1"/>
</dbReference>
<keyword evidence="10" id="KW-0407">Ion channel</keyword>
<proteinExistence type="inferred from homology"/>
<keyword evidence="16" id="KW-1185">Reference proteome</keyword>
<dbReference type="PROSITE" id="PS00018">
    <property type="entry name" value="EF_HAND_1"/>
    <property type="match status" value="1"/>
</dbReference>
<sequence length="979" mass="109722">MTTPVTERPEPTYNMDSNQPPPNPRQRSSDEDGTVVGEPLSQQHSNTQDHAAFQPGNPRPRSGTHLTVETAHDIHYMKNMQSPSQTREQASRLNDDLALLAIEQQLNADDALERNQSLGHSISRVRSRREDLIDDFDAATNPIHEQAAKYTGPENPTTSFSKFVKRIHGSSWLVRYFTYITPLVILILIPLLLGVLVFKDANVGGVKLSWFSIWLMIVWLTLWAGRVLAKLLPWPIGLVSSLFTNNSKKWRDMGKQLELPATLFFWWLAIEVSFLPTMTNHNINKGDKSTKHWQKTMNKVLVSFFVGFALNFIEKIIIQLIAISFHLRTYQDRIELNKFQIGSLAKLYKFSKEKIAMEDSEFEQFEEGPSGARTPGQLVSEAQKNIKSGFNKFGDLAGKVAGDFTGRQVTSNRHPNQVVLQLIATTSGAQVLARRLYRTFAREETETVHSDDLKNAFESDEEADAAFSMFDKDMNGDISMEELEAVCVEIGRERKSITASLKDLDSVVSKLDDVFMFVVLVITIIVFISLISTSASGVLTSAGSTLLALSWLFSATAQEFLQSCIFVFIKHPYDVGDRVMVYGNTGDLGRGDDYFVKEIALFYTEFKKMQGHIVQAPNSYLNTLFIMNHRRSGALAEAIPIIIKFGTTLEQIERLRGMLLDFVTAEKREYQTNILTELRAVQEVHWLELNVVFFYKSNWQNELLRLQRRNKFICALTMGIQECGIEGPRMRYPGQKESFPVYMQNLQNAPTPGVGVNGTPDHPNGNIRNQAQDAPFVPPMDGNTDSPSAASIPGRRASILRQPGSTNRPRAESLAAMGRRVDFSLGMKSMGLDDPNGDVLDDRENESRARATVVRVTSPSRSQDRSRQSEDSGRSTSIQRVGTNASSTARERVHKNRFFSRSRGNDEETGMGIIPEAESPPSGQKIDPRTGLLSSRAVRSSFDGPVAARGALPATADSEKPFAKPSRSQTDNYEMRRFH</sequence>
<feature type="compositionally biased region" description="Basic and acidic residues" evidence="12">
    <location>
        <begin position="840"/>
        <end position="849"/>
    </location>
</feature>
<dbReference type="OrthoDB" id="544685at2759"/>
<dbReference type="InterPro" id="IPR023408">
    <property type="entry name" value="MscS_beta-dom_sf"/>
</dbReference>
<keyword evidence="9 13" id="KW-0472">Membrane</keyword>
<feature type="compositionally biased region" description="Basic and acidic residues" evidence="12">
    <location>
        <begin position="862"/>
        <end position="873"/>
    </location>
</feature>
<evidence type="ECO:0000256" key="11">
    <source>
        <dbReference type="ARBA" id="ARBA00036634"/>
    </source>
</evidence>
<feature type="compositionally biased region" description="Polar residues" evidence="12">
    <location>
        <begin position="876"/>
        <end position="888"/>
    </location>
</feature>
<dbReference type="GO" id="GO:0006874">
    <property type="term" value="P:intracellular calcium ion homeostasis"/>
    <property type="evidence" value="ECO:0007669"/>
    <property type="project" value="TreeGrafter"/>
</dbReference>
<feature type="domain" description="EF-hand" evidence="14">
    <location>
        <begin position="458"/>
        <end position="493"/>
    </location>
</feature>
<keyword evidence="5 13" id="KW-0812">Transmembrane</keyword>
<evidence type="ECO:0000256" key="6">
    <source>
        <dbReference type="ARBA" id="ARBA00022837"/>
    </source>
</evidence>
<evidence type="ECO:0000256" key="5">
    <source>
        <dbReference type="ARBA" id="ARBA00022692"/>
    </source>
</evidence>
<dbReference type="GO" id="GO:0005262">
    <property type="term" value="F:calcium channel activity"/>
    <property type="evidence" value="ECO:0007669"/>
    <property type="project" value="UniProtKB-KW"/>
</dbReference>
<keyword evidence="3" id="KW-0109">Calcium transport</keyword>
<dbReference type="Gene3D" id="2.30.30.60">
    <property type="match status" value="1"/>
</dbReference>
<evidence type="ECO:0000259" key="14">
    <source>
        <dbReference type="PROSITE" id="PS50222"/>
    </source>
</evidence>
<dbReference type="Pfam" id="PF25886">
    <property type="entry name" value="Msy1"/>
    <property type="match status" value="1"/>
</dbReference>
<feature type="transmembrane region" description="Helical" evidence="13">
    <location>
        <begin position="176"/>
        <end position="198"/>
    </location>
</feature>
<reference evidence="15" key="1">
    <citation type="submission" date="2020-01" db="EMBL/GenBank/DDBJ databases">
        <authorList>
            <consortium name="DOE Joint Genome Institute"/>
            <person name="Haridas S."/>
            <person name="Albert R."/>
            <person name="Binder M."/>
            <person name="Bloem J."/>
            <person name="Labutti K."/>
            <person name="Salamov A."/>
            <person name="Andreopoulos B."/>
            <person name="Baker S.E."/>
            <person name="Barry K."/>
            <person name="Bills G."/>
            <person name="Bluhm B.H."/>
            <person name="Cannon C."/>
            <person name="Castanera R."/>
            <person name="Culley D.E."/>
            <person name="Daum C."/>
            <person name="Ezra D."/>
            <person name="Gonzalez J.B."/>
            <person name="Henrissat B."/>
            <person name="Kuo A."/>
            <person name="Liang C."/>
            <person name="Lipzen A."/>
            <person name="Lutzoni F."/>
            <person name="Magnuson J."/>
            <person name="Mondo S."/>
            <person name="Nolan M."/>
            <person name="Ohm R."/>
            <person name="Pangilinan J."/>
            <person name="Park H.-J."/>
            <person name="Ramirez L."/>
            <person name="Alfaro M."/>
            <person name="Sun H."/>
            <person name="Tritt A."/>
            <person name="Yoshinaga Y."/>
            <person name="Zwiers L.-H."/>
            <person name="Turgeon B.G."/>
            <person name="Goodwin S.B."/>
            <person name="Spatafora J.W."/>
            <person name="Crous P.W."/>
            <person name="Grigoriev I.V."/>
        </authorList>
    </citation>
    <scope>NUCLEOTIDE SEQUENCE</scope>
    <source>
        <strain evidence="15">IPT5</strain>
    </source>
</reference>
<feature type="compositionally biased region" description="Polar residues" evidence="12">
    <location>
        <begin position="40"/>
        <end position="49"/>
    </location>
</feature>
<evidence type="ECO:0000256" key="9">
    <source>
        <dbReference type="ARBA" id="ARBA00023136"/>
    </source>
</evidence>
<gene>
    <name evidence="15" type="ORF">T440DRAFT_184588</name>
</gene>
<evidence type="ECO:0000313" key="16">
    <source>
        <dbReference type="Proteomes" id="UP000799423"/>
    </source>
</evidence>
<feature type="region of interest" description="Disordered" evidence="12">
    <location>
        <begin position="1"/>
        <end position="65"/>
    </location>
</feature>
<comment type="subcellular location">
    <subcellularLocation>
        <location evidence="1">Membrane</location>
    </subcellularLocation>
</comment>
<feature type="transmembrane region" description="Helical" evidence="13">
    <location>
        <begin position="547"/>
        <end position="569"/>
    </location>
</feature>
<evidence type="ECO:0000256" key="12">
    <source>
        <dbReference type="SAM" id="MobiDB-lite"/>
    </source>
</evidence>
<feature type="transmembrane region" description="Helical" evidence="13">
    <location>
        <begin position="257"/>
        <end position="275"/>
    </location>
</feature>
<evidence type="ECO:0000256" key="13">
    <source>
        <dbReference type="SAM" id="Phobius"/>
    </source>
</evidence>
<dbReference type="Proteomes" id="UP000799423">
    <property type="component" value="Unassembled WGS sequence"/>
</dbReference>
<dbReference type="InterPro" id="IPR002048">
    <property type="entry name" value="EF_hand_dom"/>
</dbReference>
<keyword evidence="8 13" id="KW-1133">Transmembrane helix</keyword>
<keyword evidence="6" id="KW-0106">Calcium</keyword>
<evidence type="ECO:0000313" key="15">
    <source>
        <dbReference type="EMBL" id="KAF2847886.1"/>
    </source>
</evidence>
<evidence type="ECO:0000256" key="1">
    <source>
        <dbReference type="ARBA" id="ARBA00004370"/>
    </source>
</evidence>
<evidence type="ECO:0000256" key="7">
    <source>
        <dbReference type="ARBA" id="ARBA00022967"/>
    </source>
</evidence>
<dbReference type="SUPFAM" id="SSF47473">
    <property type="entry name" value="EF-hand"/>
    <property type="match status" value="1"/>
</dbReference>
<dbReference type="EMBL" id="MU006322">
    <property type="protein sequence ID" value="KAF2847886.1"/>
    <property type="molecule type" value="Genomic_DNA"/>
</dbReference>
<dbReference type="SUPFAM" id="SSF50182">
    <property type="entry name" value="Sm-like ribonucleoproteins"/>
    <property type="match status" value="1"/>
</dbReference>
<feature type="transmembrane region" description="Helical" evidence="13">
    <location>
        <begin position="210"/>
        <end position="229"/>
    </location>
</feature>
<evidence type="ECO:0000256" key="3">
    <source>
        <dbReference type="ARBA" id="ARBA00022568"/>
    </source>
</evidence>
<keyword evidence="4" id="KW-0107">Calcium channel</keyword>
<evidence type="ECO:0000256" key="10">
    <source>
        <dbReference type="ARBA" id="ARBA00023303"/>
    </source>
</evidence>
<accession>A0A6A7AX73</accession>
<dbReference type="PANTHER" id="PTHR31323">
    <property type="entry name" value="MECHANOSENSITIVE ION CHANNEL PROTEIN MSY2"/>
    <property type="match status" value="1"/>
</dbReference>
<protein>
    <submittedName>
        <fullName evidence="15">Mechanosensitive ion channel-like protein family</fullName>
    </submittedName>
</protein>
<dbReference type="FunFam" id="1.10.238.10:FF:000345">
    <property type="entry name" value="Mechanosensitive ion channel protein"/>
    <property type="match status" value="1"/>
</dbReference>
<dbReference type="PANTHER" id="PTHR31323:SF15">
    <property type="entry name" value="MECHANOSENSITIVE ION CHANNEL PROTEIN MSY1"/>
    <property type="match status" value="1"/>
</dbReference>
<dbReference type="FunFam" id="2.30.30.60:FF:000006">
    <property type="entry name" value="Predicted mechanosensitive ion channel"/>
    <property type="match status" value="1"/>
</dbReference>